<evidence type="ECO:0000313" key="2">
    <source>
        <dbReference type="Proteomes" id="UP000637359"/>
    </source>
</evidence>
<name>A0A923L4S0_9BACI</name>
<gene>
    <name evidence="1" type="ORF">H8S33_06285</name>
</gene>
<evidence type="ECO:0000313" key="1">
    <source>
        <dbReference type="EMBL" id="MBC5636431.1"/>
    </source>
</evidence>
<dbReference type="RefSeq" id="WP_186869149.1">
    <property type="nucleotide sequence ID" value="NZ_JACOOL010000004.1"/>
</dbReference>
<sequence>MKIFSIAGAEDPITGGAKGLKDSLGSLRKVGYKHITSKVYPRMKHEVLNEVENAVVYRDVLEFLLE</sequence>
<dbReference type="Proteomes" id="UP000637359">
    <property type="component" value="Unassembled WGS sequence"/>
</dbReference>
<dbReference type="EMBL" id="JACOOL010000004">
    <property type="protein sequence ID" value="MBC5636431.1"/>
    <property type="molecule type" value="Genomic_DNA"/>
</dbReference>
<reference evidence="1" key="1">
    <citation type="submission" date="2020-08" db="EMBL/GenBank/DDBJ databases">
        <title>Genome public.</title>
        <authorList>
            <person name="Liu C."/>
            <person name="Sun Q."/>
        </authorList>
    </citation>
    <scope>NUCLEOTIDE SEQUENCE</scope>
    <source>
        <strain evidence="1">BX22</strain>
    </source>
</reference>
<accession>A0A923L4S0</accession>
<evidence type="ECO:0008006" key="3">
    <source>
        <dbReference type="Google" id="ProtNLM"/>
    </source>
</evidence>
<comment type="caution">
    <text evidence="1">The sequence shown here is derived from an EMBL/GenBank/DDBJ whole genome shotgun (WGS) entry which is preliminary data.</text>
</comment>
<dbReference type="AlphaFoldDB" id="A0A923L4S0"/>
<protein>
    <recommendedName>
        <fullName evidence="3">Alpha/beta hydrolase</fullName>
    </recommendedName>
</protein>
<organism evidence="1 2">
    <name type="scientific">Ornithinibacillus hominis</name>
    <dbReference type="NCBI Taxonomy" id="2763055"/>
    <lineage>
        <taxon>Bacteria</taxon>
        <taxon>Bacillati</taxon>
        <taxon>Bacillota</taxon>
        <taxon>Bacilli</taxon>
        <taxon>Bacillales</taxon>
        <taxon>Bacillaceae</taxon>
        <taxon>Ornithinibacillus</taxon>
    </lineage>
</organism>
<keyword evidence="2" id="KW-1185">Reference proteome</keyword>
<proteinExistence type="predicted"/>